<dbReference type="Gene3D" id="3.30.930.10">
    <property type="entry name" value="Bira Bifunctional Protein, Domain 2"/>
    <property type="match status" value="1"/>
</dbReference>
<dbReference type="FunFam" id="3.30.980.10:FF:000005">
    <property type="entry name" value="Threonyl-tRNA synthetase, mitochondrial"/>
    <property type="match status" value="1"/>
</dbReference>
<evidence type="ECO:0000313" key="17">
    <source>
        <dbReference type="Proteomes" id="UP000256512"/>
    </source>
</evidence>
<dbReference type="FunFam" id="3.10.20.30:FF:000005">
    <property type="entry name" value="Threonine--tRNA ligase"/>
    <property type="match status" value="1"/>
</dbReference>
<dbReference type="InterPro" id="IPR012675">
    <property type="entry name" value="Beta-grasp_dom_sf"/>
</dbReference>
<dbReference type="SMART" id="SM00863">
    <property type="entry name" value="tRNA_SAD"/>
    <property type="match status" value="1"/>
</dbReference>
<dbReference type="FunFam" id="3.30.930.10:FF:000002">
    <property type="entry name" value="Threonine--tRNA ligase"/>
    <property type="match status" value="1"/>
</dbReference>
<dbReference type="NCBIfam" id="TIGR00418">
    <property type="entry name" value="thrS"/>
    <property type="match status" value="1"/>
</dbReference>
<dbReference type="Proteomes" id="UP000256512">
    <property type="component" value="Unassembled WGS sequence"/>
</dbReference>
<dbReference type="PRINTS" id="PR01047">
    <property type="entry name" value="TRNASYNTHTHR"/>
</dbReference>
<evidence type="ECO:0000256" key="1">
    <source>
        <dbReference type="ARBA" id="ARBA00008226"/>
    </source>
</evidence>
<evidence type="ECO:0000256" key="3">
    <source>
        <dbReference type="ARBA" id="ARBA00022555"/>
    </source>
</evidence>
<dbReference type="InterPro" id="IPR002320">
    <property type="entry name" value="Thr-tRNA-ligase_IIa"/>
</dbReference>
<keyword evidence="10 13" id="KW-0648">Protein biosynthesis</keyword>
<dbReference type="RefSeq" id="WP_079464974.1">
    <property type="nucleotide sequence ID" value="NZ_QNVS01000048.1"/>
</dbReference>
<evidence type="ECO:0000256" key="2">
    <source>
        <dbReference type="ARBA" id="ARBA00022490"/>
    </source>
</evidence>
<comment type="subcellular location">
    <subcellularLocation>
        <location evidence="13">Cytoplasm</location>
    </subcellularLocation>
</comment>
<dbReference type="InterPro" id="IPR012947">
    <property type="entry name" value="tRNA_SAD"/>
</dbReference>
<sequence>MIKITLPDNSVREFEGATTPLDVAKSISEGLARNTISAVVNGTQVEITTPITTDSTVQLLTWNDDLGKKAFWHSSAHLLAQAILEFYPNAKLTIGPAIESGFYYDVDFGDETLSEKDFEKIEKKVLENAKKGSTFSLYPVSKEEALKTYADNPYKVELISNLNDGEITFVTHDNFTDLCRGGHIPNTGIVKAMKILNAAGAYWRGNEKNPQLTRVYGISFPKQKELTEYLELLEEAKRRDHRKLGKELGIFAFSEKVGAGLPLWLPKGTALRKKLENFLSDAQKKGGYEFVMSPHIGAKELYVTSGHWDKYGADSFQPIKTPNEGEEFMLKPMNCPHHCEIYKTSQWSYRDLPKRYAEFGTVYRYEQSGELHGLTRVRGFTQDDAHLFCTPDQLMDEFKKTIDLVLYVFGSLGFADFTAQISLRDPDNKEKYIGTDENWEKAENAIVTAAKEKGLNTVTEYGEAAFYGPKLDFMVKDALGRKWQLGTIQVDYNLPERFDLTYIGSDNEKHRPVMIHRAPFGSMERFIAILLENTAGDFPLWLAPDQFTILPISEKYVDYAKKVSQLLENHDISGLIDDRNEKTGKKIRDAELKKIPFMLVVGENEEKDGTISVRRRGEGDLGAMSLEDFVAYFKEASKTGVEYQA</sequence>
<dbReference type="Gene3D" id="3.30.54.20">
    <property type="match status" value="1"/>
</dbReference>
<feature type="domain" description="Aminoacyl-transfer RNA synthetases class-II family profile" evidence="14">
    <location>
        <begin position="240"/>
        <end position="551"/>
    </location>
</feature>
<dbReference type="InterPro" id="IPR006195">
    <property type="entry name" value="aa-tRNA-synth_II"/>
</dbReference>
<dbReference type="InterPro" id="IPR045864">
    <property type="entry name" value="aa-tRNA-synth_II/BPL/LPL"/>
</dbReference>
<dbReference type="InterPro" id="IPR018163">
    <property type="entry name" value="Thr/Ala-tRNA-synth_IIc_edit"/>
</dbReference>
<dbReference type="GO" id="GO:0004829">
    <property type="term" value="F:threonine-tRNA ligase activity"/>
    <property type="evidence" value="ECO:0007669"/>
    <property type="project" value="UniProtKB-UniRule"/>
</dbReference>
<feature type="binding site" evidence="13">
    <location>
        <position position="516"/>
    </location>
    <ligand>
        <name>Zn(2+)</name>
        <dbReference type="ChEBI" id="CHEBI:29105"/>
        <note>catalytic</note>
    </ligand>
</feature>
<dbReference type="FunFam" id="3.40.50.800:FF:000001">
    <property type="entry name" value="Threonine--tRNA ligase"/>
    <property type="match status" value="1"/>
</dbReference>
<dbReference type="SUPFAM" id="SSF52954">
    <property type="entry name" value="Class II aaRS ABD-related"/>
    <property type="match status" value="1"/>
</dbReference>
<evidence type="ECO:0000313" key="16">
    <source>
        <dbReference type="EMBL" id="REC53323.1"/>
    </source>
</evidence>
<keyword evidence="11 13" id="KW-0030">Aminoacyl-tRNA synthetase</keyword>
<keyword evidence="9 13" id="KW-0694">RNA-binding</keyword>
<dbReference type="InterPro" id="IPR002314">
    <property type="entry name" value="aa-tRNA-synt_IIb"/>
</dbReference>
<dbReference type="GO" id="GO:0006435">
    <property type="term" value="P:threonyl-tRNA aminoacylation"/>
    <property type="evidence" value="ECO:0007669"/>
    <property type="project" value="UniProtKB-UniRule"/>
</dbReference>
<dbReference type="CDD" id="cd01667">
    <property type="entry name" value="TGS_ThrRS"/>
    <property type="match status" value="1"/>
</dbReference>
<keyword evidence="5 13" id="KW-0479">Metal-binding</keyword>
<keyword evidence="6 13" id="KW-0547">Nucleotide-binding</keyword>
<dbReference type="SUPFAM" id="SSF55186">
    <property type="entry name" value="ThrRS/AlaRS common domain"/>
    <property type="match status" value="1"/>
</dbReference>
<dbReference type="InterPro" id="IPR033728">
    <property type="entry name" value="ThrRS_core"/>
</dbReference>
<dbReference type="SUPFAM" id="SSF81271">
    <property type="entry name" value="TGS-like"/>
    <property type="match status" value="1"/>
</dbReference>
<evidence type="ECO:0000256" key="6">
    <source>
        <dbReference type="ARBA" id="ARBA00022741"/>
    </source>
</evidence>
<dbReference type="PROSITE" id="PS51880">
    <property type="entry name" value="TGS"/>
    <property type="match status" value="1"/>
</dbReference>
<dbReference type="Pfam" id="PF02824">
    <property type="entry name" value="TGS"/>
    <property type="match status" value="1"/>
</dbReference>
<feature type="domain" description="TGS" evidence="15">
    <location>
        <begin position="1"/>
        <end position="61"/>
    </location>
</feature>
<comment type="cofactor">
    <cofactor evidence="13">
        <name>Zn(2+)</name>
        <dbReference type="ChEBI" id="CHEBI:29105"/>
    </cofactor>
    <text evidence="13">Binds 1 zinc ion per subunit.</text>
</comment>
<gene>
    <name evidence="13" type="primary">thrS</name>
    <name evidence="16" type="ORF">DRF62_14155</name>
</gene>
<dbReference type="GO" id="GO:0005524">
    <property type="term" value="F:ATP binding"/>
    <property type="evidence" value="ECO:0007669"/>
    <property type="project" value="UniProtKB-UniRule"/>
</dbReference>
<dbReference type="Pfam" id="PF07973">
    <property type="entry name" value="tRNA_SAD"/>
    <property type="match status" value="1"/>
</dbReference>
<dbReference type="InterPro" id="IPR004095">
    <property type="entry name" value="TGS"/>
</dbReference>
<reference evidence="16 17" key="1">
    <citation type="journal article" date="2006" name="Int. J. Syst. Evol. Microbiol.">
        <title>Chryseobacterium piscium sp. nov., isolated from fish of the South Atlantic Ocean off South Africa.</title>
        <authorList>
            <person name="de Beer H."/>
            <person name="Hugo C.J."/>
            <person name="Jooste P.J."/>
            <person name="Vancanneyt M."/>
            <person name="Coenye T."/>
            <person name="Vandamme P."/>
        </authorList>
    </citation>
    <scope>NUCLEOTIDE SEQUENCE [LARGE SCALE GENOMIC DNA]</scope>
    <source>
        <strain evidence="16 17">CCUG 51923</strain>
    </source>
</reference>
<keyword evidence="17" id="KW-1185">Reference proteome</keyword>
<dbReference type="InterPro" id="IPR012676">
    <property type="entry name" value="TGS-like"/>
</dbReference>
<accession>A0A3D9BIG1</accession>
<dbReference type="SUPFAM" id="SSF55681">
    <property type="entry name" value="Class II aaRS and biotin synthetases"/>
    <property type="match status" value="1"/>
</dbReference>
<dbReference type="PANTHER" id="PTHR11451:SF44">
    <property type="entry name" value="THREONINE--TRNA LIGASE, CHLOROPLASTIC_MITOCHONDRIAL 2"/>
    <property type="match status" value="1"/>
</dbReference>
<evidence type="ECO:0000256" key="11">
    <source>
        <dbReference type="ARBA" id="ARBA00023146"/>
    </source>
</evidence>
<dbReference type="GO" id="GO:0046872">
    <property type="term" value="F:metal ion binding"/>
    <property type="evidence" value="ECO:0007669"/>
    <property type="project" value="UniProtKB-KW"/>
</dbReference>
<dbReference type="CDD" id="cd00771">
    <property type="entry name" value="ThrRS_core"/>
    <property type="match status" value="1"/>
</dbReference>
<proteinExistence type="inferred from homology"/>
<comment type="similarity">
    <text evidence="1 13">Belongs to the class-II aminoacyl-tRNA synthetase family.</text>
</comment>
<evidence type="ECO:0000256" key="7">
    <source>
        <dbReference type="ARBA" id="ARBA00022833"/>
    </source>
</evidence>
<comment type="caution">
    <text evidence="16">The sequence shown here is derived from an EMBL/GenBank/DDBJ whole genome shotgun (WGS) entry which is preliminary data.</text>
</comment>
<protein>
    <recommendedName>
        <fullName evidence="13">Threonine--tRNA ligase</fullName>
        <ecNumber evidence="13">6.1.1.3</ecNumber>
    </recommendedName>
    <alternativeName>
        <fullName evidence="13">Threonyl-tRNA synthetase</fullName>
        <shortName evidence="13">ThrRS</shortName>
    </alternativeName>
</protein>
<dbReference type="InterPro" id="IPR036621">
    <property type="entry name" value="Anticodon-bd_dom_sf"/>
</dbReference>
<dbReference type="Gene3D" id="3.40.50.800">
    <property type="entry name" value="Anticodon-binding domain"/>
    <property type="match status" value="1"/>
</dbReference>
<evidence type="ECO:0000256" key="13">
    <source>
        <dbReference type="HAMAP-Rule" id="MF_00184"/>
    </source>
</evidence>
<comment type="caution">
    <text evidence="13">Lacks conserved residue(s) required for the propagation of feature annotation.</text>
</comment>
<dbReference type="Pfam" id="PF00587">
    <property type="entry name" value="tRNA-synt_2b"/>
    <property type="match status" value="1"/>
</dbReference>
<evidence type="ECO:0000256" key="12">
    <source>
        <dbReference type="ARBA" id="ARBA00049515"/>
    </source>
</evidence>
<organism evidence="16 17">
    <name type="scientific">Chryseobacterium piscium</name>
    <dbReference type="NCBI Taxonomy" id="333702"/>
    <lineage>
        <taxon>Bacteria</taxon>
        <taxon>Pseudomonadati</taxon>
        <taxon>Bacteroidota</taxon>
        <taxon>Flavobacteriia</taxon>
        <taxon>Flavobacteriales</taxon>
        <taxon>Weeksellaceae</taxon>
        <taxon>Chryseobacterium group</taxon>
        <taxon>Chryseobacterium</taxon>
    </lineage>
</organism>
<feature type="binding site" evidence="13">
    <location>
        <position position="386"/>
    </location>
    <ligand>
        <name>Zn(2+)</name>
        <dbReference type="ChEBI" id="CHEBI:29105"/>
        <note>catalytic</note>
    </ligand>
</feature>
<evidence type="ECO:0000256" key="10">
    <source>
        <dbReference type="ARBA" id="ARBA00022917"/>
    </source>
</evidence>
<name>A0A3D9BIG1_9FLAO</name>
<dbReference type="InterPro" id="IPR047246">
    <property type="entry name" value="ThrRS_anticodon"/>
</dbReference>
<dbReference type="EMBL" id="QNVS01000048">
    <property type="protein sequence ID" value="REC53323.1"/>
    <property type="molecule type" value="Genomic_DNA"/>
</dbReference>
<keyword evidence="3 13" id="KW-0820">tRNA-binding</keyword>
<dbReference type="Pfam" id="PF03129">
    <property type="entry name" value="HGTP_anticodon"/>
    <property type="match status" value="1"/>
</dbReference>
<dbReference type="EC" id="6.1.1.3" evidence="13"/>
<evidence type="ECO:0000259" key="14">
    <source>
        <dbReference type="PROSITE" id="PS50862"/>
    </source>
</evidence>
<evidence type="ECO:0000256" key="9">
    <source>
        <dbReference type="ARBA" id="ARBA00022884"/>
    </source>
</evidence>
<dbReference type="AlphaFoldDB" id="A0A3D9BIG1"/>
<dbReference type="Gene3D" id="3.10.20.30">
    <property type="match status" value="1"/>
</dbReference>
<evidence type="ECO:0000259" key="15">
    <source>
        <dbReference type="PROSITE" id="PS51880"/>
    </source>
</evidence>
<comment type="catalytic activity">
    <reaction evidence="12 13">
        <text>tRNA(Thr) + L-threonine + ATP = L-threonyl-tRNA(Thr) + AMP + diphosphate + H(+)</text>
        <dbReference type="Rhea" id="RHEA:24624"/>
        <dbReference type="Rhea" id="RHEA-COMP:9670"/>
        <dbReference type="Rhea" id="RHEA-COMP:9704"/>
        <dbReference type="ChEBI" id="CHEBI:15378"/>
        <dbReference type="ChEBI" id="CHEBI:30616"/>
        <dbReference type="ChEBI" id="CHEBI:33019"/>
        <dbReference type="ChEBI" id="CHEBI:57926"/>
        <dbReference type="ChEBI" id="CHEBI:78442"/>
        <dbReference type="ChEBI" id="CHEBI:78534"/>
        <dbReference type="ChEBI" id="CHEBI:456215"/>
        <dbReference type="EC" id="6.1.1.3"/>
    </reaction>
</comment>
<dbReference type="PANTHER" id="PTHR11451">
    <property type="entry name" value="THREONINE-TRNA LIGASE"/>
    <property type="match status" value="1"/>
</dbReference>
<evidence type="ECO:0000256" key="5">
    <source>
        <dbReference type="ARBA" id="ARBA00022723"/>
    </source>
</evidence>
<dbReference type="GO" id="GO:0000049">
    <property type="term" value="F:tRNA binding"/>
    <property type="evidence" value="ECO:0007669"/>
    <property type="project" value="UniProtKB-KW"/>
</dbReference>
<feature type="binding site" evidence="13">
    <location>
        <position position="335"/>
    </location>
    <ligand>
        <name>Zn(2+)</name>
        <dbReference type="ChEBI" id="CHEBI:29105"/>
        <note>catalytic</note>
    </ligand>
</feature>
<keyword evidence="4 13" id="KW-0436">Ligase</keyword>
<dbReference type="Gene3D" id="3.30.980.10">
    <property type="entry name" value="Threonyl-trna Synthetase, Chain A, domain 2"/>
    <property type="match status" value="1"/>
</dbReference>
<evidence type="ECO:0000256" key="4">
    <source>
        <dbReference type="ARBA" id="ARBA00022598"/>
    </source>
</evidence>
<dbReference type="InterPro" id="IPR004154">
    <property type="entry name" value="Anticodon-bd"/>
</dbReference>
<keyword evidence="8 13" id="KW-0067">ATP-binding</keyword>
<keyword evidence="7 13" id="KW-0862">Zinc</keyword>
<comment type="subunit">
    <text evidence="13">Homodimer.</text>
</comment>
<dbReference type="CDD" id="cd00860">
    <property type="entry name" value="ThrRS_anticodon"/>
    <property type="match status" value="1"/>
</dbReference>
<keyword evidence="2 13" id="KW-0963">Cytoplasm</keyword>
<dbReference type="PROSITE" id="PS50862">
    <property type="entry name" value="AA_TRNA_LIGASE_II"/>
    <property type="match status" value="1"/>
</dbReference>
<evidence type="ECO:0000256" key="8">
    <source>
        <dbReference type="ARBA" id="ARBA00022840"/>
    </source>
</evidence>
<dbReference type="GO" id="GO:0005737">
    <property type="term" value="C:cytoplasm"/>
    <property type="evidence" value="ECO:0007669"/>
    <property type="project" value="UniProtKB-SubCell"/>
</dbReference>
<dbReference type="HAMAP" id="MF_00184">
    <property type="entry name" value="Thr_tRNA_synth"/>
    <property type="match status" value="1"/>
</dbReference>